<name>A0A8S4Q5A0_OWEFU</name>
<feature type="chain" id="PRO_5035948619" description="Lipase domain-containing protein" evidence="5">
    <location>
        <begin position="17"/>
        <end position="296"/>
    </location>
</feature>
<accession>A0A8S4Q5A0</accession>
<keyword evidence="3" id="KW-0964">Secreted</keyword>
<comment type="similarity">
    <text evidence="2 4">Belongs to the AB hydrolase superfamily. Lipase family.</text>
</comment>
<evidence type="ECO:0000256" key="3">
    <source>
        <dbReference type="ARBA" id="ARBA00022525"/>
    </source>
</evidence>
<dbReference type="PANTHER" id="PTHR11610">
    <property type="entry name" value="LIPASE"/>
    <property type="match status" value="1"/>
</dbReference>
<feature type="domain" description="Lipase" evidence="6">
    <location>
        <begin position="46"/>
        <end position="221"/>
    </location>
</feature>
<dbReference type="GO" id="GO:0016042">
    <property type="term" value="P:lipid catabolic process"/>
    <property type="evidence" value="ECO:0007669"/>
    <property type="project" value="TreeGrafter"/>
</dbReference>
<reference evidence="7" key="1">
    <citation type="submission" date="2022-03" db="EMBL/GenBank/DDBJ databases">
        <authorList>
            <person name="Martin C."/>
        </authorList>
    </citation>
    <scope>NUCLEOTIDE SEQUENCE</scope>
</reference>
<feature type="domain" description="Lipase" evidence="6">
    <location>
        <begin position="227"/>
        <end position="287"/>
    </location>
</feature>
<dbReference type="InterPro" id="IPR000734">
    <property type="entry name" value="TAG_lipase"/>
</dbReference>
<dbReference type="OrthoDB" id="199913at2759"/>
<dbReference type="InterPro" id="IPR033906">
    <property type="entry name" value="Lipase_N"/>
</dbReference>
<dbReference type="InterPro" id="IPR029058">
    <property type="entry name" value="AB_hydrolase_fold"/>
</dbReference>
<comment type="subcellular location">
    <subcellularLocation>
        <location evidence="1">Secreted</location>
    </subcellularLocation>
</comment>
<keyword evidence="8" id="KW-1185">Reference proteome</keyword>
<proteinExistence type="inferred from homology"/>
<protein>
    <recommendedName>
        <fullName evidence="6">Lipase domain-containing protein</fullName>
    </recommendedName>
</protein>
<evidence type="ECO:0000256" key="1">
    <source>
        <dbReference type="ARBA" id="ARBA00004613"/>
    </source>
</evidence>
<dbReference type="CDD" id="cd00707">
    <property type="entry name" value="Pancreat_lipase_like"/>
    <property type="match status" value="1"/>
</dbReference>
<dbReference type="PRINTS" id="PR00821">
    <property type="entry name" value="TAGLIPASE"/>
</dbReference>
<evidence type="ECO:0000313" key="8">
    <source>
        <dbReference type="Proteomes" id="UP000749559"/>
    </source>
</evidence>
<dbReference type="AlphaFoldDB" id="A0A8S4Q5A0"/>
<evidence type="ECO:0000256" key="5">
    <source>
        <dbReference type="SAM" id="SignalP"/>
    </source>
</evidence>
<dbReference type="Pfam" id="PF00151">
    <property type="entry name" value="Lipase"/>
    <property type="match status" value="2"/>
</dbReference>
<gene>
    <name evidence="7" type="ORF">OFUS_LOCUS24904</name>
</gene>
<dbReference type="EMBL" id="CAIIXF020000012">
    <property type="protein sequence ID" value="CAH1801082.1"/>
    <property type="molecule type" value="Genomic_DNA"/>
</dbReference>
<evidence type="ECO:0000256" key="4">
    <source>
        <dbReference type="RuleBase" id="RU004262"/>
    </source>
</evidence>
<evidence type="ECO:0000259" key="6">
    <source>
        <dbReference type="Pfam" id="PF00151"/>
    </source>
</evidence>
<evidence type="ECO:0000256" key="2">
    <source>
        <dbReference type="ARBA" id="ARBA00010701"/>
    </source>
</evidence>
<dbReference type="GO" id="GO:0016298">
    <property type="term" value="F:lipase activity"/>
    <property type="evidence" value="ECO:0007669"/>
    <property type="project" value="InterPro"/>
</dbReference>
<dbReference type="InterPro" id="IPR013818">
    <property type="entry name" value="Lipase"/>
</dbReference>
<feature type="signal peptide" evidence="5">
    <location>
        <begin position="1"/>
        <end position="16"/>
    </location>
</feature>
<dbReference type="GO" id="GO:0005615">
    <property type="term" value="C:extracellular space"/>
    <property type="evidence" value="ECO:0007669"/>
    <property type="project" value="TreeGrafter"/>
</dbReference>
<evidence type="ECO:0000313" key="7">
    <source>
        <dbReference type="EMBL" id="CAH1801082.1"/>
    </source>
</evidence>
<sequence>MLSVVVLGVCFALSNGFLLSPEDGQKVADIRLHHRRNGKDSLGDYKGVQIKVNDVSTLRKSNFDPRLPTKFFVHGWLGSQDNWYILEMTEAFLKKGNMNVFVVDWQRGSNNLDYTLARERTKTVGKEIADYVKFLARHTSLNMKNVHLVGHSLGGQTVGYAGMHLKNPKVGRISSLDPAEFLFNLNNKDDTIDRTDADFVDVIHTSWVSIKPKGHVDFYPNDNDVGHMMAVYYFTDSINNRCKNTAVQCRNWKTFATGNCKNNRSNEMGYYASPRRALGKVFIKMNDSKRPYCPGQ</sequence>
<dbReference type="Proteomes" id="UP000749559">
    <property type="component" value="Unassembled WGS sequence"/>
</dbReference>
<dbReference type="SUPFAM" id="SSF53474">
    <property type="entry name" value="alpha/beta-Hydrolases"/>
    <property type="match status" value="1"/>
</dbReference>
<comment type="caution">
    <text evidence="7">The sequence shown here is derived from an EMBL/GenBank/DDBJ whole genome shotgun (WGS) entry which is preliminary data.</text>
</comment>
<keyword evidence="5" id="KW-0732">Signal</keyword>
<dbReference type="Gene3D" id="3.40.50.1820">
    <property type="entry name" value="alpha/beta hydrolase"/>
    <property type="match status" value="1"/>
</dbReference>
<organism evidence="7 8">
    <name type="scientific">Owenia fusiformis</name>
    <name type="common">Polychaete worm</name>
    <dbReference type="NCBI Taxonomy" id="6347"/>
    <lineage>
        <taxon>Eukaryota</taxon>
        <taxon>Metazoa</taxon>
        <taxon>Spiralia</taxon>
        <taxon>Lophotrochozoa</taxon>
        <taxon>Annelida</taxon>
        <taxon>Polychaeta</taxon>
        <taxon>Sedentaria</taxon>
        <taxon>Canalipalpata</taxon>
        <taxon>Sabellida</taxon>
        <taxon>Oweniida</taxon>
        <taxon>Oweniidae</taxon>
        <taxon>Owenia</taxon>
    </lineage>
</organism>